<name>A0A6J7SIU3_9ZZZZ</name>
<dbReference type="Pfam" id="PF10712">
    <property type="entry name" value="NAD-GH"/>
    <property type="match status" value="1"/>
</dbReference>
<organism evidence="1">
    <name type="scientific">freshwater metagenome</name>
    <dbReference type="NCBI Taxonomy" id="449393"/>
    <lineage>
        <taxon>unclassified sequences</taxon>
        <taxon>metagenomes</taxon>
        <taxon>ecological metagenomes</taxon>
    </lineage>
</organism>
<gene>
    <name evidence="1" type="ORF">UFOPK4173_01902</name>
</gene>
<protein>
    <submittedName>
        <fullName evidence="1">Unannotated protein</fullName>
    </submittedName>
</protein>
<dbReference type="EMBL" id="CAFBPW010000309">
    <property type="protein sequence ID" value="CAB5040983.1"/>
    <property type="molecule type" value="Genomic_DNA"/>
</dbReference>
<sequence length="96" mass="10328">MVYLAGGQASVFDCMIKCNLAALNQVCGEFLELGTRKRVIQVQRPSVGSGDEGQIDLGLRNLGKLNLGLLGSFTKPLNCHLVFTEVHAMVSLEGVH</sequence>
<reference evidence="1" key="1">
    <citation type="submission" date="2020-05" db="EMBL/GenBank/DDBJ databases">
        <authorList>
            <person name="Chiriac C."/>
            <person name="Salcher M."/>
            <person name="Ghai R."/>
            <person name="Kavagutti S V."/>
        </authorList>
    </citation>
    <scope>NUCLEOTIDE SEQUENCE</scope>
</reference>
<proteinExistence type="predicted"/>
<evidence type="ECO:0000313" key="1">
    <source>
        <dbReference type="EMBL" id="CAB5040983.1"/>
    </source>
</evidence>
<accession>A0A6J7SIU3</accession>
<dbReference type="InterPro" id="IPR019651">
    <property type="entry name" value="Glutamate_DH_NAD-spec"/>
</dbReference>
<dbReference type="AlphaFoldDB" id="A0A6J7SIU3"/>